<keyword evidence="1" id="KW-1133">Transmembrane helix</keyword>
<dbReference type="RefSeq" id="WP_147538212.1">
    <property type="nucleotide sequence ID" value="NZ_BPPZ01000007.1"/>
</dbReference>
<dbReference type="EMBL" id="WDFR01000005">
    <property type="protein sequence ID" value="KAB6028436.1"/>
    <property type="molecule type" value="Genomic_DNA"/>
</dbReference>
<sequence length="176" mass="19454">MGVFRQCLNMLVPKGRKQRHPDLLAIVIVLLIPIGCSVLSFVRKMQVGNADIIVSGVGVLGGLLFAHAIFVFQLRMAYSDAKHRRASEASSPLMEKTAVIEMIDQMFYSVVYASALSLIITLVIGLASSLRLCDKKGIFPVWFSALVIFLIAHLAGWVWYVISITASAYRDLIKEL</sequence>
<feature type="transmembrane region" description="Helical" evidence="1">
    <location>
        <begin position="139"/>
        <end position="162"/>
    </location>
</feature>
<proteinExistence type="predicted"/>
<feature type="transmembrane region" description="Helical" evidence="1">
    <location>
        <begin position="106"/>
        <end position="127"/>
    </location>
</feature>
<reference evidence="2 3" key="1">
    <citation type="journal article" date="2019" name="Nat. Med.">
        <title>A library of human gut bacterial isolates paired with longitudinal multiomics data enables mechanistic microbiome research.</title>
        <authorList>
            <person name="Poyet M."/>
            <person name="Groussin M."/>
            <person name="Gibbons S.M."/>
            <person name="Avila-Pacheco J."/>
            <person name="Jiang X."/>
            <person name="Kearney S.M."/>
            <person name="Perrotta A.R."/>
            <person name="Berdy B."/>
            <person name="Zhao S."/>
            <person name="Lieberman T.D."/>
            <person name="Swanson P.K."/>
            <person name="Smith M."/>
            <person name="Roesemann S."/>
            <person name="Alexander J.E."/>
            <person name="Rich S.A."/>
            <person name="Livny J."/>
            <person name="Vlamakis H."/>
            <person name="Clish C."/>
            <person name="Bullock K."/>
            <person name="Deik A."/>
            <person name="Scott J."/>
            <person name="Pierce K.A."/>
            <person name="Xavier R.J."/>
            <person name="Alm E.J."/>
        </authorList>
    </citation>
    <scope>NUCLEOTIDE SEQUENCE [LARGE SCALE GENOMIC DNA]</scope>
    <source>
        <strain evidence="2 3">BIOML-A26</strain>
    </source>
</reference>
<protein>
    <submittedName>
        <fullName evidence="2">Uncharacterized protein</fullName>
    </submittedName>
</protein>
<evidence type="ECO:0000313" key="3">
    <source>
        <dbReference type="Proteomes" id="UP000470926"/>
    </source>
</evidence>
<name>A0A1X2YSX4_BIFAD</name>
<gene>
    <name evidence="2" type="ORF">GA542_08630</name>
</gene>
<feature type="transmembrane region" description="Helical" evidence="1">
    <location>
        <begin position="21"/>
        <end position="40"/>
    </location>
</feature>
<dbReference type="Proteomes" id="UP000470926">
    <property type="component" value="Unassembled WGS sequence"/>
</dbReference>
<evidence type="ECO:0000256" key="1">
    <source>
        <dbReference type="SAM" id="Phobius"/>
    </source>
</evidence>
<evidence type="ECO:0000313" key="2">
    <source>
        <dbReference type="EMBL" id="KAB6028436.1"/>
    </source>
</evidence>
<keyword evidence="1" id="KW-0472">Membrane</keyword>
<accession>A0A1X2YSX4</accession>
<feature type="transmembrane region" description="Helical" evidence="1">
    <location>
        <begin position="52"/>
        <end position="74"/>
    </location>
</feature>
<keyword evidence="1" id="KW-0812">Transmembrane</keyword>
<comment type="caution">
    <text evidence="2">The sequence shown here is derived from an EMBL/GenBank/DDBJ whole genome shotgun (WGS) entry which is preliminary data.</text>
</comment>
<organism evidence="2 3">
    <name type="scientific">Bifidobacterium adolescentis</name>
    <dbReference type="NCBI Taxonomy" id="1680"/>
    <lineage>
        <taxon>Bacteria</taxon>
        <taxon>Bacillati</taxon>
        <taxon>Actinomycetota</taxon>
        <taxon>Actinomycetes</taxon>
        <taxon>Bifidobacteriales</taxon>
        <taxon>Bifidobacteriaceae</taxon>
        <taxon>Bifidobacterium</taxon>
    </lineage>
</organism>
<dbReference type="AlphaFoldDB" id="A0A1X2YSX4"/>